<evidence type="ECO:0000313" key="2">
    <source>
        <dbReference type="Proteomes" id="UP000075538"/>
    </source>
</evidence>
<evidence type="ECO:0000313" key="1">
    <source>
        <dbReference type="EMBL" id="KXV77129.1"/>
    </source>
</evidence>
<proteinExistence type="predicted"/>
<organism evidence="1 2">
    <name type="scientific">Acetobacter malorum</name>
    <dbReference type="NCBI Taxonomy" id="178901"/>
    <lineage>
        <taxon>Bacteria</taxon>
        <taxon>Pseudomonadati</taxon>
        <taxon>Pseudomonadota</taxon>
        <taxon>Alphaproteobacteria</taxon>
        <taxon>Acetobacterales</taxon>
        <taxon>Acetobacteraceae</taxon>
        <taxon>Acetobacter</taxon>
    </lineage>
</organism>
<reference evidence="1 2" key="1">
    <citation type="submission" date="2015-06" db="EMBL/GenBank/DDBJ databases">
        <title>Improved classification and identification of acetic acid bacteria using matrix-assisted laser desorption/ionization time-of-flight mass spectrometry; Gluconobacter nephelii and Gluconobacter uchimurae are later heterotypic synonyms of Gluconobacter japonicus and Gluconobacter oxydans, respectively.</title>
        <authorList>
            <person name="Li L."/>
            <person name="Cleenwerck I."/>
            <person name="De Vuyst L."/>
            <person name="Vandamme P."/>
        </authorList>
    </citation>
    <scope>NUCLEOTIDE SEQUENCE [LARGE SCALE GENOMIC DNA]</scope>
    <source>
        <strain evidence="1 2">LMG 1604</strain>
    </source>
</reference>
<gene>
    <name evidence="1" type="ORF">AD953_04830</name>
</gene>
<dbReference type="EMBL" id="LHZZ01000447">
    <property type="protein sequence ID" value="KXV77129.1"/>
    <property type="molecule type" value="Genomic_DNA"/>
</dbReference>
<dbReference type="PATRIC" id="fig|178901.15.peg.2280"/>
<dbReference type="Proteomes" id="UP000075538">
    <property type="component" value="Unassembled WGS sequence"/>
</dbReference>
<comment type="caution">
    <text evidence="1">The sequence shown here is derived from an EMBL/GenBank/DDBJ whole genome shotgun (WGS) entry which is preliminary data.</text>
</comment>
<accession>A0A149VA83</accession>
<sequence>MGKVLHDARIDFRAYLHGSGLLNCCFCKPDLTFMTVAGEVAQRGLVFAVQISLRDEEIRRICQSITMGLNQNFGPAAWPVRSAYRCA</sequence>
<protein>
    <submittedName>
        <fullName evidence="1">Uncharacterized protein</fullName>
    </submittedName>
</protein>
<name>A0A149VA83_9PROT</name>
<dbReference type="AlphaFoldDB" id="A0A149VA83"/>